<dbReference type="Proteomes" id="UP001302602">
    <property type="component" value="Unassembled WGS sequence"/>
</dbReference>
<evidence type="ECO:0000313" key="2">
    <source>
        <dbReference type="Proteomes" id="UP001302602"/>
    </source>
</evidence>
<comment type="caution">
    <text evidence="1">The sequence shown here is derived from an EMBL/GenBank/DDBJ whole genome shotgun (WGS) entry which is preliminary data.</text>
</comment>
<dbReference type="Pfam" id="PF15891">
    <property type="entry name" value="Nuc_deoxyri_tr2"/>
    <property type="match status" value="1"/>
</dbReference>
<dbReference type="RefSeq" id="XP_062642578.1">
    <property type="nucleotide sequence ID" value="XM_062789645.1"/>
</dbReference>
<dbReference type="AlphaFoldDB" id="A0AAN6YYF3"/>
<evidence type="ECO:0000313" key="1">
    <source>
        <dbReference type="EMBL" id="KAK4118805.1"/>
    </source>
</evidence>
<keyword evidence="2" id="KW-1185">Reference proteome</keyword>
<protein>
    <recommendedName>
        <fullName evidence="3">Nucleoside 2-deoxyribosyltransferase</fullName>
    </recommendedName>
</protein>
<sequence>MEDAQRQSQIVHAPSRPAIVGKVSIFLAGTTTKTSGSDWREALTEVLGHLPITIFNPLRPDWDSTWLEDVTFAPFRKQVEWELDMQEQADVVIVYFGPGTDAPISLLEFGLCARARKALVVCNGEYRRRGNVQIVCQRLAIEYLDAEDDWTAAVIRRVEGLLGQMAQSGY</sequence>
<proteinExistence type="predicted"/>
<accession>A0AAN6YYF3</accession>
<evidence type="ECO:0008006" key="3">
    <source>
        <dbReference type="Google" id="ProtNLM"/>
    </source>
</evidence>
<gene>
    <name evidence="1" type="ORF">N657DRAFT_583004</name>
</gene>
<dbReference type="EMBL" id="MU853259">
    <property type="protein sequence ID" value="KAK4118805.1"/>
    <property type="molecule type" value="Genomic_DNA"/>
</dbReference>
<dbReference type="Gene3D" id="3.40.50.450">
    <property type="match status" value="1"/>
</dbReference>
<dbReference type="GeneID" id="87826415"/>
<organism evidence="1 2">
    <name type="scientific">Parathielavia appendiculata</name>
    <dbReference type="NCBI Taxonomy" id="2587402"/>
    <lineage>
        <taxon>Eukaryota</taxon>
        <taxon>Fungi</taxon>
        <taxon>Dikarya</taxon>
        <taxon>Ascomycota</taxon>
        <taxon>Pezizomycotina</taxon>
        <taxon>Sordariomycetes</taxon>
        <taxon>Sordariomycetidae</taxon>
        <taxon>Sordariales</taxon>
        <taxon>Chaetomiaceae</taxon>
        <taxon>Parathielavia</taxon>
    </lineage>
</organism>
<reference evidence="1" key="1">
    <citation type="journal article" date="2023" name="Mol. Phylogenet. Evol.">
        <title>Genome-scale phylogeny and comparative genomics of the fungal order Sordariales.</title>
        <authorList>
            <person name="Hensen N."/>
            <person name="Bonometti L."/>
            <person name="Westerberg I."/>
            <person name="Brannstrom I.O."/>
            <person name="Guillou S."/>
            <person name="Cros-Aarteil S."/>
            <person name="Calhoun S."/>
            <person name="Haridas S."/>
            <person name="Kuo A."/>
            <person name="Mondo S."/>
            <person name="Pangilinan J."/>
            <person name="Riley R."/>
            <person name="LaButti K."/>
            <person name="Andreopoulos B."/>
            <person name="Lipzen A."/>
            <person name="Chen C."/>
            <person name="Yan M."/>
            <person name="Daum C."/>
            <person name="Ng V."/>
            <person name="Clum A."/>
            <person name="Steindorff A."/>
            <person name="Ohm R.A."/>
            <person name="Martin F."/>
            <person name="Silar P."/>
            <person name="Natvig D.O."/>
            <person name="Lalanne C."/>
            <person name="Gautier V."/>
            <person name="Ament-Velasquez S.L."/>
            <person name="Kruys A."/>
            <person name="Hutchinson M.I."/>
            <person name="Powell A.J."/>
            <person name="Barry K."/>
            <person name="Miller A.N."/>
            <person name="Grigoriev I.V."/>
            <person name="Debuchy R."/>
            <person name="Gladieux P."/>
            <person name="Hiltunen Thoren M."/>
            <person name="Johannesson H."/>
        </authorList>
    </citation>
    <scope>NUCLEOTIDE SEQUENCE</scope>
    <source>
        <strain evidence="1">CBS 731.68</strain>
    </source>
</reference>
<reference evidence="1" key="2">
    <citation type="submission" date="2023-05" db="EMBL/GenBank/DDBJ databases">
        <authorList>
            <consortium name="Lawrence Berkeley National Laboratory"/>
            <person name="Steindorff A."/>
            <person name="Hensen N."/>
            <person name="Bonometti L."/>
            <person name="Westerberg I."/>
            <person name="Brannstrom I.O."/>
            <person name="Guillou S."/>
            <person name="Cros-Aarteil S."/>
            <person name="Calhoun S."/>
            <person name="Haridas S."/>
            <person name="Kuo A."/>
            <person name="Mondo S."/>
            <person name="Pangilinan J."/>
            <person name="Riley R."/>
            <person name="Labutti K."/>
            <person name="Andreopoulos B."/>
            <person name="Lipzen A."/>
            <person name="Chen C."/>
            <person name="Yanf M."/>
            <person name="Daum C."/>
            <person name="Ng V."/>
            <person name="Clum A."/>
            <person name="Ohm R."/>
            <person name="Martin F."/>
            <person name="Silar P."/>
            <person name="Natvig D."/>
            <person name="Lalanne C."/>
            <person name="Gautier V."/>
            <person name="Ament-Velasquez S.L."/>
            <person name="Kruys A."/>
            <person name="Hutchinson M.I."/>
            <person name="Powell A.J."/>
            <person name="Barry K."/>
            <person name="Miller A.N."/>
            <person name="Grigoriev I.V."/>
            <person name="Debuchy R."/>
            <person name="Gladieux P."/>
            <person name="Thoren M.H."/>
            <person name="Johannesson H."/>
        </authorList>
    </citation>
    <scope>NUCLEOTIDE SEQUENCE</scope>
    <source>
        <strain evidence="1">CBS 731.68</strain>
    </source>
</reference>
<name>A0AAN6YYF3_9PEZI</name>
<dbReference type="InterPro" id="IPR039470">
    <property type="entry name" value="Nuc_deoxyri_tr2"/>
</dbReference>